<evidence type="ECO:0000313" key="2">
    <source>
        <dbReference type="Proteomes" id="UP000600101"/>
    </source>
</evidence>
<organism evidence="1 2">
    <name type="scientific">Siccirubricoccus deserti</name>
    <dbReference type="NCBI Taxonomy" id="2013562"/>
    <lineage>
        <taxon>Bacteria</taxon>
        <taxon>Pseudomonadati</taxon>
        <taxon>Pseudomonadota</taxon>
        <taxon>Alphaproteobacteria</taxon>
        <taxon>Acetobacterales</taxon>
        <taxon>Roseomonadaceae</taxon>
        <taxon>Siccirubricoccus</taxon>
    </lineage>
</organism>
<keyword evidence="2" id="KW-1185">Reference proteome</keyword>
<dbReference type="Proteomes" id="UP000600101">
    <property type="component" value="Unassembled WGS sequence"/>
</dbReference>
<comment type="caution">
    <text evidence="1">The sequence shown here is derived from an EMBL/GenBank/DDBJ whole genome shotgun (WGS) entry which is preliminary data.</text>
</comment>
<dbReference type="EMBL" id="JACOMF010000052">
    <property type="protein sequence ID" value="MBC4018368.1"/>
    <property type="molecule type" value="Genomic_DNA"/>
</dbReference>
<name>A0A9X0R3W4_9PROT</name>
<gene>
    <name evidence="1" type="ORF">H7965_24075</name>
</gene>
<accession>A0A9X0R3W4</accession>
<proteinExistence type="predicted"/>
<dbReference type="AlphaFoldDB" id="A0A9X0R3W4"/>
<protein>
    <submittedName>
        <fullName evidence="1">Uncharacterized protein</fullName>
    </submittedName>
</protein>
<reference evidence="1" key="1">
    <citation type="submission" date="2020-08" db="EMBL/GenBank/DDBJ databases">
        <authorList>
            <person name="Hu Y."/>
            <person name="Nguyen S.V."/>
            <person name="Li F."/>
            <person name="Fanning S."/>
        </authorList>
    </citation>
    <scope>NUCLEOTIDE SEQUENCE</scope>
    <source>
        <strain evidence="1">SYSU D8009</strain>
    </source>
</reference>
<sequence length="188" mass="21621">MRRGKHPNRRLQAIYDLPQSEEGDFEIGVLQYPGQRADLRACEAKWKKRIPCFFNEFANPWDVHTVERWPHPETFPYPVEWHPLFKDKLFLALSPELNAFVVQNLSAFGRAFGLDGVLLSQVAGERLEQHRGWRCRKLDASLYPLARTVEWRQLGPNEPLPLQVSNWLLGITTLNAAVSRACSRGGDD</sequence>
<evidence type="ECO:0000313" key="1">
    <source>
        <dbReference type="EMBL" id="MBC4018368.1"/>
    </source>
</evidence>
<dbReference type="RefSeq" id="WP_186773121.1">
    <property type="nucleotide sequence ID" value="NZ_JACOMF010000052.1"/>
</dbReference>